<dbReference type="EMBL" id="CP011129">
    <property type="protein sequence ID" value="ALN78864.1"/>
    <property type="molecule type" value="Genomic_DNA"/>
</dbReference>
<dbReference type="Proteomes" id="UP000060787">
    <property type="component" value="Chromosome"/>
</dbReference>
<dbReference type="KEGG" id="lab:LA76x_0703"/>
<dbReference type="PATRIC" id="fig|84531.8.peg.731"/>
<dbReference type="RefSeq" id="WP_057916603.1">
    <property type="nucleotide sequence ID" value="NZ_CP011129.1"/>
</dbReference>
<proteinExistence type="predicted"/>
<name>A0A0S2F5T2_LYSAN</name>
<protein>
    <submittedName>
        <fullName evidence="1">Uncharacterized protein</fullName>
    </submittedName>
</protein>
<accession>A0A0S2F5T2</accession>
<dbReference type="AlphaFoldDB" id="A0A0S2F5T2"/>
<organism evidence="1 2">
    <name type="scientific">Lysobacter antibioticus</name>
    <dbReference type="NCBI Taxonomy" id="84531"/>
    <lineage>
        <taxon>Bacteria</taxon>
        <taxon>Pseudomonadati</taxon>
        <taxon>Pseudomonadota</taxon>
        <taxon>Gammaproteobacteria</taxon>
        <taxon>Lysobacterales</taxon>
        <taxon>Lysobacteraceae</taxon>
        <taxon>Lysobacter</taxon>
    </lineage>
</organism>
<evidence type="ECO:0000313" key="2">
    <source>
        <dbReference type="Proteomes" id="UP000060787"/>
    </source>
</evidence>
<evidence type="ECO:0000313" key="1">
    <source>
        <dbReference type="EMBL" id="ALN78864.1"/>
    </source>
</evidence>
<keyword evidence="2" id="KW-1185">Reference proteome</keyword>
<gene>
    <name evidence="1" type="ORF">LA76x_0703</name>
</gene>
<sequence length="104" mass="11000">MTFETRPDRGPEPSRAMQALYDATWFALCEGDRYSAMGRRAVANSFYKLLPLLAEARKAMALETAAVQAAGDGAATAGERALCMLPLAGIGTIDAVSSSLAQDE</sequence>
<reference evidence="1 2" key="1">
    <citation type="journal article" date="2015" name="BMC Genomics">
        <title>Comparative genomics and metabolic profiling of the genus Lysobacter.</title>
        <authorList>
            <person name="de Bruijn I."/>
            <person name="Cheng X."/>
            <person name="de Jager V."/>
            <person name="Exposito R.G."/>
            <person name="Watrous J."/>
            <person name="Patel N."/>
            <person name="Postma J."/>
            <person name="Dorrestein P.C."/>
            <person name="Kobayashi D."/>
            <person name="Raaijmakers J.M."/>
        </authorList>
    </citation>
    <scope>NUCLEOTIDE SEQUENCE [LARGE SCALE GENOMIC DNA]</scope>
    <source>
        <strain evidence="1 2">76</strain>
    </source>
</reference>